<dbReference type="AlphaFoldDB" id="A0A6M8BDW1"/>
<protein>
    <submittedName>
        <fullName evidence="1">Uncharacterized protein</fullName>
    </submittedName>
</protein>
<evidence type="ECO:0000313" key="2">
    <source>
        <dbReference type="Proteomes" id="UP000505210"/>
    </source>
</evidence>
<name>A0A6M8BDW1_9CYAN</name>
<proteinExistence type="predicted"/>
<gene>
    <name evidence="1" type="ORF">HPC62_20945</name>
</gene>
<dbReference type="EMBL" id="CP053661">
    <property type="protein sequence ID" value="QKD84312.1"/>
    <property type="molecule type" value="Genomic_DNA"/>
</dbReference>
<organism evidence="1 2">
    <name type="scientific">Thermoleptolyngbya sichuanensis A183</name>
    <dbReference type="NCBI Taxonomy" id="2737172"/>
    <lineage>
        <taxon>Bacteria</taxon>
        <taxon>Bacillati</taxon>
        <taxon>Cyanobacteriota</taxon>
        <taxon>Cyanophyceae</taxon>
        <taxon>Oculatellales</taxon>
        <taxon>Oculatellaceae</taxon>
        <taxon>Thermoleptolyngbya</taxon>
        <taxon>Thermoleptolyngbya sichuanensis</taxon>
    </lineage>
</organism>
<dbReference type="KEGG" id="theu:HPC62_20945"/>
<accession>A0A6M8BDW1</accession>
<keyword evidence="2" id="KW-1185">Reference proteome</keyword>
<sequence length="113" mass="13005">MNPIRQGDVILTPVESSELAQRQPALLDRAQRLNHLTLAEGEVTGHRHRIADGEAELYERNGTLYLSVRSESARLVHEEHKPIDIPRGLWQVRIQREYVGTEQQQVVFRSVED</sequence>
<dbReference type="RefSeq" id="WP_172358357.1">
    <property type="nucleotide sequence ID" value="NZ_CP053661.1"/>
</dbReference>
<dbReference type="Proteomes" id="UP000505210">
    <property type="component" value="Chromosome"/>
</dbReference>
<evidence type="ECO:0000313" key="1">
    <source>
        <dbReference type="EMBL" id="QKD84312.1"/>
    </source>
</evidence>
<reference evidence="1 2" key="1">
    <citation type="submission" date="2020-05" db="EMBL/GenBank/DDBJ databases">
        <title>Complete genome sequence of of a novel Thermoleptolyngbya strain isolated from hot springs of Ganzi, Sichuan China.</title>
        <authorList>
            <person name="Tang J."/>
            <person name="Daroch M."/>
            <person name="Li L."/>
            <person name="Waleron K."/>
            <person name="Waleron M."/>
            <person name="Waleron M."/>
        </authorList>
    </citation>
    <scope>NUCLEOTIDE SEQUENCE [LARGE SCALE GENOMIC DNA]</scope>
    <source>
        <strain evidence="1 2">PKUAC-SCTA183</strain>
    </source>
</reference>